<dbReference type="SUPFAM" id="SSF55874">
    <property type="entry name" value="ATPase domain of HSP90 chaperone/DNA topoisomerase II/histidine kinase"/>
    <property type="match status" value="1"/>
</dbReference>
<feature type="transmembrane region" description="Helical" evidence="5">
    <location>
        <begin position="110"/>
        <end position="132"/>
    </location>
</feature>
<feature type="domain" description="Histidine kinase" evidence="6">
    <location>
        <begin position="289"/>
        <end position="521"/>
    </location>
</feature>
<dbReference type="Pfam" id="PF00072">
    <property type="entry name" value="Response_reg"/>
    <property type="match status" value="1"/>
</dbReference>
<dbReference type="InterPro" id="IPR036097">
    <property type="entry name" value="HisK_dim/P_sf"/>
</dbReference>
<dbReference type="Pfam" id="PF13426">
    <property type="entry name" value="PAS_9"/>
    <property type="match status" value="1"/>
</dbReference>
<dbReference type="InterPro" id="IPR003661">
    <property type="entry name" value="HisK_dim/P_dom"/>
</dbReference>
<evidence type="ECO:0000256" key="5">
    <source>
        <dbReference type="SAM" id="Phobius"/>
    </source>
</evidence>
<dbReference type="SUPFAM" id="SSF47384">
    <property type="entry name" value="Homodimeric domain of signal transducing histidine kinase"/>
    <property type="match status" value="1"/>
</dbReference>
<dbReference type="Gene3D" id="3.40.50.2300">
    <property type="match status" value="1"/>
</dbReference>
<keyword evidence="5" id="KW-0472">Membrane</keyword>
<dbReference type="EC" id="2.7.13.3" evidence="2"/>
<dbReference type="Gene3D" id="3.30.565.10">
    <property type="entry name" value="Histidine kinase-like ATPase, C-terminal domain"/>
    <property type="match status" value="1"/>
</dbReference>
<dbReference type="PROSITE" id="PS50109">
    <property type="entry name" value="HIS_KIN"/>
    <property type="match status" value="1"/>
</dbReference>
<dbReference type="PROSITE" id="PS50112">
    <property type="entry name" value="PAS"/>
    <property type="match status" value="1"/>
</dbReference>
<dbReference type="Gene3D" id="3.30.450.20">
    <property type="entry name" value="PAS domain"/>
    <property type="match status" value="1"/>
</dbReference>
<dbReference type="Gene3D" id="1.10.287.130">
    <property type="match status" value="1"/>
</dbReference>
<dbReference type="Pfam" id="PF02518">
    <property type="entry name" value="HATPase_c"/>
    <property type="match status" value="1"/>
</dbReference>
<keyword evidence="10" id="KW-1185">Reference proteome</keyword>
<comment type="caution">
    <text evidence="9">The sequence shown here is derived from an EMBL/GenBank/DDBJ whole genome shotgun (WGS) entry which is preliminary data.</text>
</comment>
<evidence type="ECO:0000259" key="6">
    <source>
        <dbReference type="PROSITE" id="PS50109"/>
    </source>
</evidence>
<sequence>MVLAGLFFVGLLNFGRRDHHLATWRYWTIAIGFLLLLPILMSIVPFESMDLRKTMFSLEIFAFVFFWGSVVIILFQKAYSQLILILSLSIVLFASSSVSFLFSVKHWDHIFWLSHFIFGVGLVFLSVCIIRSRLRAEAFDSVFTDDFLLSRLAASAEKFRKVQTVSPDVFLSLDTDGNILSVSARSESIWGYKEEDLLGRSCFFLIHPDDHQSTMEAIRKVAEGEPLTQFNNRNIRSDGQIRDMIWSAIWSESDQELVCMGRDVTDGMLAERSLQRSLRLEAIGQLTGGVAHDFNNLLQVINASLDALQESKLDQQQHNKILEQAFGAVHRGSELIGQLLTYSRQQPQARSVVDLVSIVENSLPLLQRTLGEQVQVTFESQVSNAWTLVDASQLDSAIMNLAINARDAMPDGGPLAFRVYEKIVDAQPGAKTSESPTIATQGDLPSGRYCVLEVSDKGEGMDLQTQERIFEPFFTTKDVGKGSGLGLSMVFGFMSQSEGRVLVDSTPGQGTTFYLYFKAEQKEPREAKKSRPDVKMDGTNVGRVLIVEDNEMVSAAIVKQISSAGYSVQTASSGIDALAILEKDSGFDLLFTDVVMPGGLDGIALAEKAEQLNADMKILLTSGFSSTYADKHHYSMLPKPYRKKDLIEAIQALVPGDS</sequence>
<dbReference type="PANTHER" id="PTHR43065:SF49">
    <property type="entry name" value="HISTIDINE KINASE"/>
    <property type="match status" value="1"/>
</dbReference>
<keyword evidence="3 4" id="KW-0597">Phosphoprotein</keyword>
<dbReference type="AlphaFoldDB" id="A0A839STF0"/>
<evidence type="ECO:0000256" key="4">
    <source>
        <dbReference type="PROSITE-ProRule" id="PRU00169"/>
    </source>
</evidence>
<evidence type="ECO:0000256" key="3">
    <source>
        <dbReference type="ARBA" id="ARBA00022553"/>
    </source>
</evidence>
<dbReference type="Pfam" id="PF00512">
    <property type="entry name" value="HisKA"/>
    <property type="match status" value="1"/>
</dbReference>
<dbReference type="SMART" id="SM00387">
    <property type="entry name" value="HATPase_c"/>
    <property type="match status" value="1"/>
</dbReference>
<proteinExistence type="predicted"/>
<dbReference type="EMBL" id="JACHXA010000003">
    <property type="protein sequence ID" value="MBB3064990.1"/>
    <property type="molecule type" value="Genomic_DNA"/>
</dbReference>
<comment type="catalytic activity">
    <reaction evidence="1">
        <text>ATP + protein L-histidine = ADP + protein N-phospho-L-histidine.</text>
        <dbReference type="EC" id="2.7.13.3"/>
    </reaction>
</comment>
<keyword evidence="5" id="KW-1133">Transmembrane helix</keyword>
<dbReference type="InterPro" id="IPR005467">
    <property type="entry name" value="His_kinase_dom"/>
</dbReference>
<dbReference type="InterPro" id="IPR003594">
    <property type="entry name" value="HATPase_dom"/>
</dbReference>
<dbReference type="SMART" id="SM00091">
    <property type="entry name" value="PAS"/>
    <property type="match status" value="1"/>
</dbReference>
<dbReference type="PRINTS" id="PR00344">
    <property type="entry name" value="BCTRLSENSOR"/>
</dbReference>
<dbReference type="CDD" id="cd00082">
    <property type="entry name" value="HisKA"/>
    <property type="match status" value="1"/>
</dbReference>
<dbReference type="GO" id="GO:0000155">
    <property type="term" value="F:phosphorelay sensor kinase activity"/>
    <property type="evidence" value="ECO:0007669"/>
    <property type="project" value="InterPro"/>
</dbReference>
<feature type="transmembrane region" description="Helical" evidence="5">
    <location>
        <begin position="82"/>
        <end position="103"/>
    </location>
</feature>
<dbReference type="Proteomes" id="UP000581135">
    <property type="component" value="Unassembled WGS sequence"/>
</dbReference>
<dbReference type="PANTHER" id="PTHR43065">
    <property type="entry name" value="SENSOR HISTIDINE KINASE"/>
    <property type="match status" value="1"/>
</dbReference>
<feature type="domain" description="PAS" evidence="8">
    <location>
        <begin position="155"/>
        <end position="225"/>
    </location>
</feature>
<organism evidence="9 10">
    <name type="scientific">Limibacillus halophilus</name>
    <dbReference type="NCBI Taxonomy" id="1579333"/>
    <lineage>
        <taxon>Bacteria</taxon>
        <taxon>Pseudomonadati</taxon>
        <taxon>Pseudomonadota</taxon>
        <taxon>Alphaproteobacteria</taxon>
        <taxon>Rhodospirillales</taxon>
        <taxon>Rhodovibrionaceae</taxon>
        <taxon>Limibacillus</taxon>
    </lineage>
</organism>
<feature type="modified residue" description="4-aspartylphosphate" evidence="4">
    <location>
        <position position="593"/>
    </location>
</feature>
<dbReference type="NCBIfam" id="TIGR00229">
    <property type="entry name" value="sensory_box"/>
    <property type="match status" value="1"/>
</dbReference>
<evidence type="ECO:0000313" key="10">
    <source>
        <dbReference type="Proteomes" id="UP000581135"/>
    </source>
</evidence>
<reference evidence="9 10" key="1">
    <citation type="submission" date="2020-08" db="EMBL/GenBank/DDBJ databases">
        <title>Genomic Encyclopedia of Type Strains, Phase III (KMG-III): the genomes of soil and plant-associated and newly described type strains.</title>
        <authorList>
            <person name="Whitman W."/>
        </authorList>
    </citation>
    <scope>NUCLEOTIDE SEQUENCE [LARGE SCALE GENOMIC DNA]</scope>
    <source>
        <strain evidence="9 10">CECT 8803</strain>
    </source>
</reference>
<name>A0A839STF0_9PROT</name>
<dbReference type="PROSITE" id="PS50110">
    <property type="entry name" value="RESPONSE_REGULATORY"/>
    <property type="match status" value="1"/>
</dbReference>
<dbReference type="SMART" id="SM00448">
    <property type="entry name" value="REC"/>
    <property type="match status" value="1"/>
</dbReference>
<evidence type="ECO:0000256" key="1">
    <source>
        <dbReference type="ARBA" id="ARBA00000085"/>
    </source>
</evidence>
<feature type="domain" description="Response regulatory" evidence="7">
    <location>
        <begin position="543"/>
        <end position="654"/>
    </location>
</feature>
<protein>
    <recommendedName>
        <fullName evidence="2">histidine kinase</fullName>
        <ecNumber evidence="2">2.7.13.3</ecNumber>
    </recommendedName>
</protein>
<dbReference type="SUPFAM" id="SSF55785">
    <property type="entry name" value="PYP-like sensor domain (PAS domain)"/>
    <property type="match status" value="1"/>
</dbReference>
<dbReference type="CDD" id="cd00130">
    <property type="entry name" value="PAS"/>
    <property type="match status" value="1"/>
</dbReference>
<feature type="transmembrane region" description="Helical" evidence="5">
    <location>
        <begin position="58"/>
        <end position="76"/>
    </location>
</feature>
<dbReference type="InterPro" id="IPR011006">
    <property type="entry name" value="CheY-like_superfamily"/>
</dbReference>
<dbReference type="InterPro" id="IPR000014">
    <property type="entry name" value="PAS"/>
</dbReference>
<evidence type="ECO:0000259" key="8">
    <source>
        <dbReference type="PROSITE" id="PS50112"/>
    </source>
</evidence>
<dbReference type="InterPro" id="IPR036890">
    <property type="entry name" value="HATPase_C_sf"/>
</dbReference>
<gene>
    <name evidence="9" type="ORF">FHR98_001269</name>
</gene>
<evidence type="ECO:0000259" key="7">
    <source>
        <dbReference type="PROSITE" id="PS50110"/>
    </source>
</evidence>
<keyword evidence="5" id="KW-0812">Transmembrane</keyword>
<dbReference type="InterPro" id="IPR035965">
    <property type="entry name" value="PAS-like_dom_sf"/>
</dbReference>
<dbReference type="InterPro" id="IPR001789">
    <property type="entry name" value="Sig_transdc_resp-reg_receiver"/>
</dbReference>
<evidence type="ECO:0000313" key="9">
    <source>
        <dbReference type="EMBL" id="MBB3064990.1"/>
    </source>
</evidence>
<dbReference type="RefSeq" id="WP_183415810.1">
    <property type="nucleotide sequence ID" value="NZ_JACHXA010000003.1"/>
</dbReference>
<dbReference type="InterPro" id="IPR004358">
    <property type="entry name" value="Sig_transdc_His_kin-like_C"/>
</dbReference>
<dbReference type="SUPFAM" id="SSF52172">
    <property type="entry name" value="CheY-like"/>
    <property type="match status" value="1"/>
</dbReference>
<accession>A0A839STF0</accession>
<feature type="transmembrane region" description="Helical" evidence="5">
    <location>
        <begin position="27"/>
        <end position="46"/>
    </location>
</feature>
<evidence type="ECO:0000256" key="2">
    <source>
        <dbReference type="ARBA" id="ARBA00012438"/>
    </source>
</evidence>
<dbReference type="SMART" id="SM00388">
    <property type="entry name" value="HisKA"/>
    <property type="match status" value="1"/>
</dbReference>